<dbReference type="InterPro" id="IPR001365">
    <property type="entry name" value="A_deaminase_dom"/>
</dbReference>
<gene>
    <name evidence="9" type="ORF">Scep_028747</name>
</gene>
<evidence type="ECO:0000256" key="5">
    <source>
        <dbReference type="ARBA" id="ARBA00022833"/>
    </source>
</evidence>
<dbReference type="Proteomes" id="UP001419268">
    <property type="component" value="Unassembled WGS sequence"/>
</dbReference>
<evidence type="ECO:0000256" key="2">
    <source>
        <dbReference type="ARBA" id="ARBA00006676"/>
    </source>
</evidence>
<dbReference type="InterPro" id="IPR006330">
    <property type="entry name" value="Ado/ade_deaminase"/>
</dbReference>
<evidence type="ECO:0000259" key="8">
    <source>
        <dbReference type="Pfam" id="PF00962"/>
    </source>
</evidence>
<keyword evidence="6" id="KW-0546">Nucleotide metabolism</keyword>
<dbReference type="GO" id="GO:0046872">
    <property type="term" value="F:metal ion binding"/>
    <property type="evidence" value="ECO:0007669"/>
    <property type="project" value="UniProtKB-KW"/>
</dbReference>
<dbReference type="GO" id="GO:0006154">
    <property type="term" value="P:adenosine catabolic process"/>
    <property type="evidence" value="ECO:0007669"/>
    <property type="project" value="TreeGrafter"/>
</dbReference>
<dbReference type="CDD" id="cd00443">
    <property type="entry name" value="ADA_AMPD"/>
    <property type="match status" value="1"/>
</dbReference>
<comment type="cofactor">
    <cofactor evidence="1">
        <name>Zn(2+)</name>
        <dbReference type="ChEBI" id="CHEBI:29105"/>
    </cofactor>
</comment>
<dbReference type="GO" id="GO:0009117">
    <property type="term" value="P:nucleotide metabolic process"/>
    <property type="evidence" value="ECO:0007669"/>
    <property type="project" value="UniProtKB-KW"/>
</dbReference>
<reference evidence="9 10" key="1">
    <citation type="submission" date="2024-01" db="EMBL/GenBank/DDBJ databases">
        <title>Genome assemblies of Stephania.</title>
        <authorList>
            <person name="Yang L."/>
        </authorList>
    </citation>
    <scope>NUCLEOTIDE SEQUENCE [LARGE SCALE GENOMIC DNA]</scope>
    <source>
        <strain evidence="9">JXDWG</strain>
        <tissue evidence="9">Leaf</tissue>
    </source>
</reference>
<dbReference type="GO" id="GO:0046103">
    <property type="term" value="P:inosine biosynthetic process"/>
    <property type="evidence" value="ECO:0007669"/>
    <property type="project" value="TreeGrafter"/>
</dbReference>
<keyword evidence="4" id="KW-0378">Hydrolase</keyword>
<proteinExistence type="inferred from homology"/>
<dbReference type="Pfam" id="PF00962">
    <property type="entry name" value="A_deaminase"/>
    <property type="match status" value="1"/>
</dbReference>
<evidence type="ECO:0000313" key="9">
    <source>
        <dbReference type="EMBL" id="KAK9089665.1"/>
    </source>
</evidence>
<dbReference type="PANTHER" id="PTHR11409:SF42">
    <property type="entry name" value="ADENOSINE DEAMINASE-LIKE PROTEIN"/>
    <property type="match status" value="1"/>
</dbReference>
<dbReference type="InterPro" id="IPR032466">
    <property type="entry name" value="Metal_Hydrolase"/>
</dbReference>
<evidence type="ECO:0000256" key="6">
    <source>
        <dbReference type="ARBA" id="ARBA00023080"/>
    </source>
</evidence>
<dbReference type="Gene3D" id="3.20.20.140">
    <property type="entry name" value="Metal-dependent hydrolases"/>
    <property type="match status" value="1"/>
</dbReference>
<keyword evidence="10" id="KW-1185">Reference proteome</keyword>
<feature type="domain" description="Adenosine deaminase" evidence="8">
    <location>
        <begin position="8"/>
        <end position="351"/>
    </location>
</feature>
<dbReference type="SUPFAM" id="SSF51556">
    <property type="entry name" value="Metallo-dependent hydrolases"/>
    <property type="match status" value="1"/>
</dbReference>
<name>A0AAP0EAJ7_9MAGN</name>
<accession>A0AAP0EAJ7</accession>
<organism evidence="9 10">
    <name type="scientific">Stephania cephalantha</name>
    <dbReference type="NCBI Taxonomy" id="152367"/>
    <lineage>
        <taxon>Eukaryota</taxon>
        <taxon>Viridiplantae</taxon>
        <taxon>Streptophyta</taxon>
        <taxon>Embryophyta</taxon>
        <taxon>Tracheophyta</taxon>
        <taxon>Spermatophyta</taxon>
        <taxon>Magnoliopsida</taxon>
        <taxon>Ranunculales</taxon>
        <taxon>Menispermaceae</taxon>
        <taxon>Menispermoideae</taxon>
        <taxon>Cissampelideae</taxon>
        <taxon>Stephania</taxon>
    </lineage>
</organism>
<dbReference type="GO" id="GO:0004000">
    <property type="term" value="F:adenosine deaminase activity"/>
    <property type="evidence" value="ECO:0007669"/>
    <property type="project" value="TreeGrafter"/>
</dbReference>
<keyword evidence="5" id="KW-0862">Zinc</keyword>
<protein>
    <recommendedName>
        <fullName evidence="8">Adenosine deaminase domain-containing protein</fullName>
    </recommendedName>
</protein>
<comment type="caution">
    <text evidence="9">The sequence shown here is derived from an EMBL/GenBank/DDBJ whole genome shotgun (WGS) entry which is preliminary data.</text>
</comment>
<dbReference type="EMBL" id="JBBNAG010000012">
    <property type="protein sequence ID" value="KAK9089665.1"/>
    <property type="molecule type" value="Genomic_DNA"/>
</dbReference>
<evidence type="ECO:0000313" key="10">
    <source>
        <dbReference type="Proteomes" id="UP001419268"/>
    </source>
</evidence>
<evidence type="ECO:0000256" key="3">
    <source>
        <dbReference type="ARBA" id="ARBA00022723"/>
    </source>
</evidence>
<dbReference type="PANTHER" id="PTHR11409">
    <property type="entry name" value="ADENOSINE DEAMINASE"/>
    <property type="match status" value="1"/>
</dbReference>
<evidence type="ECO:0000256" key="1">
    <source>
        <dbReference type="ARBA" id="ARBA00001947"/>
    </source>
</evidence>
<sequence length="361" mass="40658">MEWCLKQPKIELHAHLNGSARDSTLLELARGLGERGVVDFATIESVIRKNDRSLVECFKLFDLIRVLTTDHAAVTRITREVIEDFASENVVYLELRTTPKKNEAIGMSKRSYIQAVLDGLRSVDAVDVDFIPSDVNKANSKKTLSINDNGVTKTKIFVRLLLSIDRQETGEAAMETVKLALEMKDLGVVGVDLSGNPAAGEWDTFLPALNFAKEHELPIVLHCGELPDRLEEVQEMLNFYPQRIGHAIFLDDEQWRLLKLSKIPVEICLTSNVHTGCVTTIDDHHFIDLYNSKHPLLLCTDDPGVFSTSLSREHYLASSAFGLGREEMFEMGKTAIDYIFADERVKKELREIFSSFAAKEF</sequence>
<dbReference type="AlphaFoldDB" id="A0AAP0EAJ7"/>
<keyword evidence="3" id="KW-0479">Metal-binding</keyword>
<evidence type="ECO:0000256" key="7">
    <source>
        <dbReference type="ARBA" id="ARBA00048787"/>
    </source>
</evidence>
<evidence type="ECO:0000256" key="4">
    <source>
        <dbReference type="ARBA" id="ARBA00022801"/>
    </source>
</evidence>
<comment type="catalytic activity">
    <reaction evidence="7">
        <text>N(6)-methyl-AMP + H2O + H(+) = IMP + methylamine</text>
        <dbReference type="Rhea" id="RHEA:16001"/>
        <dbReference type="ChEBI" id="CHEBI:15377"/>
        <dbReference type="ChEBI" id="CHEBI:15378"/>
        <dbReference type="ChEBI" id="CHEBI:58053"/>
        <dbReference type="ChEBI" id="CHEBI:59338"/>
        <dbReference type="ChEBI" id="CHEBI:144842"/>
    </reaction>
    <physiologicalReaction direction="left-to-right" evidence="7">
        <dbReference type="Rhea" id="RHEA:16002"/>
    </physiologicalReaction>
</comment>
<comment type="similarity">
    <text evidence="2">Belongs to the metallo-dependent hydrolases superfamily. Adenosine and AMP deaminases family.</text>
</comment>
<dbReference type="FunFam" id="3.20.20.140:FF:000050">
    <property type="entry name" value="Adenosine/AMP deaminase family protein"/>
    <property type="match status" value="1"/>
</dbReference>